<dbReference type="InterPro" id="IPR011990">
    <property type="entry name" value="TPR-like_helical_dom_sf"/>
</dbReference>
<dbReference type="InterPro" id="IPR019734">
    <property type="entry name" value="TPR_rpt"/>
</dbReference>
<dbReference type="SUPFAM" id="SSF48452">
    <property type="entry name" value="TPR-like"/>
    <property type="match status" value="1"/>
</dbReference>
<evidence type="ECO:0000313" key="4">
    <source>
        <dbReference type="EMBL" id="CAF4629987.1"/>
    </source>
</evidence>
<organism evidence="4 5">
    <name type="scientific">Rotaria magnacalcarata</name>
    <dbReference type="NCBI Taxonomy" id="392030"/>
    <lineage>
        <taxon>Eukaryota</taxon>
        <taxon>Metazoa</taxon>
        <taxon>Spiralia</taxon>
        <taxon>Gnathifera</taxon>
        <taxon>Rotifera</taxon>
        <taxon>Eurotatoria</taxon>
        <taxon>Bdelloidea</taxon>
        <taxon>Philodinida</taxon>
        <taxon>Philodinidae</taxon>
        <taxon>Rotaria</taxon>
    </lineage>
</organism>
<accession>A0A821E3J4</accession>
<keyword evidence="1" id="KW-0677">Repeat</keyword>
<keyword evidence="5" id="KW-1185">Reference proteome</keyword>
<evidence type="ECO:0000256" key="3">
    <source>
        <dbReference type="PROSITE-ProRule" id="PRU00339"/>
    </source>
</evidence>
<dbReference type="PROSITE" id="PS50293">
    <property type="entry name" value="TPR_REGION"/>
    <property type="match status" value="1"/>
</dbReference>
<evidence type="ECO:0000256" key="2">
    <source>
        <dbReference type="ARBA" id="ARBA00022803"/>
    </source>
</evidence>
<protein>
    <recommendedName>
        <fullName evidence="6">Tetratricopeptide repeat protein</fullName>
    </recommendedName>
</protein>
<dbReference type="PROSITE" id="PS50005">
    <property type="entry name" value="TPR"/>
    <property type="match status" value="1"/>
</dbReference>
<dbReference type="EMBL" id="CAJOBG010080559">
    <property type="protein sequence ID" value="CAF4629987.1"/>
    <property type="molecule type" value="Genomic_DNA"/>
</dbReference>
<dbReference type="Pfam" id="PF13424">
    <property type="entry name" value="TPR_12"/>
    <property type="match status" value="1"/>
</dbReference>
<reference evidence="4" key="1">
    <citation type="submission" date="2021-02" db="EMBL/GenBank/DDBJ databases">
        <authorList>
            <person name="Nowell W R."/>
        </authorList>
    </citation>
    <scope>NUCLEOTIDE SEQUENCE</scope>
</reference>
<sequence>MAKFDYAEKYLCRRLKQISSEHKDSYKCYHALGKVSFEKGEYEKSINYLVESREILQKRRSNDFRIAYIYNSMGEVYQKKGEIKEALQSYEKAL</sequence>
<evidence type="ECO:0008006" key="6">
    <source>
        <dbReference type="Google" id="ProtNLM"/>
    </source>
</evidence>
<comment type="caution">
    <text evidence="4">The sequence shown here is derived from an EMBL/GenBank/DDBJ whole genome shotgun (WGS) entry which is preliminary data.</text>
</comment>
<dbReference type="PANTHER" id="PTHR45641:SF19">
    <property type="entry name" value="NEPHROCYSTIN-3"/>
    <property type="match status" value="1"/>
</dbReference>
<gene>
    <name evidence="4" type="ORF">OVN521_LOCUS46200</name>
</gene>
<dbReference type="Proteomes" id="UP000663866">
    <property type="component" value="Unassembled WGS sequence"/>
</dbReference>
<dbReference type="PANTHER" id="PTHR45641">
    <property type="entry name" value="TETRATRICOPEPTIDE REPEAT PROTEIN (AFU_ORTHOLOGUE AFUA_6G03870)"/>
    <property type="match status" value="1"/>
</dbReference>
<feature type="non-terminal residue" evidence="4">
    <location>
        <position position="94"/>
    </location>
</feature>
<name>A0A821E3J4_9BILA</name>
<keyword evidence="2 3" id="KW-0802">TPR repeat</keyword>
<evidence type="ECO:0000313" key="5">
    <source>
        <dbReference type="Proteomes" id="UP000663866"/>
    </source>
</evidence>
<proteinExistence type="predicted"/>
<feature type="repeat" description="TPR" evidence="3">
    <location>
        <begin position="67"/>
        <end position="94"/>
    </location>
</feature>
<dbReference type="AlphaFoldDB" id="A0A821E3J4"/>
<dbReference type="Gene3D" id="1.25.40.10">
    <property type="entry name" value="Tetratricopeptide repeat domain"/>
    <property type="match status" value="1"/>
</dbReference>
<evidence type="ECO:0000256" key="1">
    <source>
        <dbReference type="ARBA" id="ARBA00022737"/>
    </source>
</evidence>